<dbReference type="KEGG" id="prt:AUC31_08375"/>
<dbReference type="GO" id="GO:0005737">
    <property type="term" value="C:cytoplasm"/>
    <property type="evidence" value="ECO:0007669"/>
    <property type="project" value="TreeGrafter"/>
</dbReference>
<keyword evidence="2" id="KW-1185">Reference proteome</keyword>
<dbReference type="InterPro" id="IPR050772">
    <property type="entry name" value="Hydratase-Decarb/MhpD_sf"/>
</dbReference>
<dbReference type="SUPFAM" id="SSF56529">
    <property type="entry name" value="FAH"/>
    <property type="match status" value="1"/>
</dbReference>
<dbReference type="EMBL" id="CP013659">
    <property type="protein sequence ID" value="ALS75235.1"/>
    <property type="molecule type" value="Genomic_DNA"/>
</dbReference>
<dbReference type="AlphaFoldDB" id="A0A0U2XQ36"/>
<name>A0A0U2XQ36_9BACL</name>
<dbReference type="RefSeq" id="WP_058381942.1">
    <property type="nucleotide sequence ID" value="NZ_CP013659.2"/>
</dbReference>
<proteinExistence type="predicted"/>
<evidence type="ECO:0008006" key="3">
    <source>
        <dbReference type="Google" id="ProtNLM"/>
    </source>
</evidence>
<dbReference type="GO" id="GO:0008684">
    <property type="term" value="F:2-oxopent-4-enoate hydratase activity"/>
    <property type="evidence" value="ECO:0007669"/>
    <property type="project" value="TreeGrafter"/>
</dbReference>
<organism evidence="1 2">
    <name type="scientific">Planococcus rifietoensis</name>
    <dbReference type="NCBI Taxonomy" id="200991"/>
    <lineage>
        <taxon>Bacteria</taxon>
        <taxon>Bacillati</taxon>
        <taxon>Bacillota</taxon>
        <taxon>Bacilli</taxon>
        <taxon>Bacillales</taxon>
        <taxon>Caryophanaceae</taxon>
        <taxon>Planococcus</taxon>
    </lineage>
</organism>
<gene>
    <name evidence="1" type="ORF">AUC31_08375</name>
</gene>
<accession>A0A0U2XQ36</accession>
<dbReference type="PANTHER" id="PTHR30143">
    <property type="entry name" value="ACID HYDRATASE"/>
    <property type="match status" value="1"/>
</dbReference>
<dbReference type="PANTHER" id="PTHR30143:SF0">
    <property type="entry name" value="2-KETO-4-PENTENOATE HYDRATASE"/>
    <property type="match status" value="1"/>
</dbReference>
<dbReference type="Proteomes" id="UP000067683">
    <property type="component" value="Chromosome"/>
</dbReference>
<dbReference type="OrthoDB" id="9792137at2"/>
<reference evidence="1" key="1">
    <citation type="submission" date="2016-01" db="EMBL/GenBank/DDBJ databases">
        <title>Complete genome of Planococcus rifietoensis type strain M8.</title>
        <authorList>
            <person name="See-Too W.S."/>
        </authorList>
    </citation>
    <scope>NUCLEOTIDE SEQUENCE [LARGE SCALE GENOMIC DNA]</scope>
    <source>
        <strain evidence="1">M8</strain>
    </source>
</reference>
<protein>
    <recommendedName>
        <fullName evidence="3">Hydratase</fullName>
    </recommendedName>
</protein>
<dbReference type="STRING" id="200991.AUC31_08375"/>
<evidence type="ECO:0000313" key="2">
    <source>
        <dbReference type="Proteomes" id="UP000067683"/>
    </source>
</evidence>
<evidence type="ECO:0000313" key="1">
    <source>
        <dbReference type="EMBL" id="ALS75235.1"/>
    </source>
</evidence>
<dbReference type="Gene3D" id="3.90.850.10">
    <property type="entry name" value="Fumarylacetoacetase-like, C-terminal domain"/>
    <property type="match status" value="1"/>
</dbReference>
<sequence>MGPFDSEKHEYAKRLYSAYENRQAFGKDQIPESINSRLAYEVQQVVTDKKAQNGEPLAGYKISLTSPETQQLFSSEKPLYGALTAPAISGNTIELSSMLSPLIEIELIFLIQEDIDAADSTATILEKTLVAPGIEVPDSRFTEWFPNITLGQVIADSAVAGRIVVGEPAKSHSYDQLDQVRGELLLDGEPIASGSSSEVLGHPVNAIKWLAAELEAHGLKLKRGLTVSSGTFILPKPLEKGRYEAKYEGIGSVELTVH</sequence>
<dbReference type="InterPro" id="IPR036663">
    <property type="entry name" value="Fumarylacetoacetase_C_sf"/>
</dbReference>